<reference evidence="1" key="1">
    <citation type="journal article" date="2020" name="Nature">
        <title>Giant virus diversity and host interactions through global metagenomics.</title>
        <authorList>
            <person name="Schulz F."/>
            <person name="Roux S."/>
            <person name="Paez-Espino D."/>
            <person name="Jungbluth S."/>
            <person name="Walsh D.A."/>
            <person name="Denef V.J."/>
            <person name="McMahon K.D."/>
            <person name="Konstantinidis K.T."/>
            <person name="Eloe-Fadrosh E.A."/>
            <person name="Kyrpides N.C."/>
            <person name="Woyke T."/>
        </authorList>
    </citation>
    <scope>NUCLEOTIDE SEQUENCE</scope>
    <source>
        <strain evidence="1">GVMAG-M-3300023184-51</strain>
    </source>
</reference>
<dbReference type="AlphaFoldDB" id="A0A6C0I8R6"/>
<dbReference type="EMBL" id="MN740122">
    <property type="protein sequence ID" value="QHT88757.1"/>
    <property type="molecule type" value="Genomic_DNA"/>
</dbReference>
<name>A0A6C0I8R6_9ZZZZ</name>
<protein>
    <submittedName>
        <fullName evidence="1">Uncharacterized protein</fullName>
    </submittedName>
</protein>
<sequence>MNAFEYNDQTASQKANTMNIRAYSRNIPSSQLQPYLDARSVSTKYALLPIIDLRNSIDKPLKQQATFNPSHTFNPGNDFGPWSGFASNVNKESDLRGQLNAIQECSQAFYVPSSNSDLYKYGWQKNNSIVQPFPELFKKEHFSPFNPNPKSKEIGYGLFNNATRQQVKDLTKPTTISQETQVVQKNQKTQK</sequence>
<accession>A0A6C0I8R6</accession>
<evidence type="ECO:0000313" key="1">
    <source>
        <dbReference type="EMBL" id="QHT88757.1"/>
    </source>
</evidence>
<organism evidence="1">
    <name type="scientific">viral metagenome</name>
    <dbReference type="NCBI Taxonomy" id="1070528"/>
    <lineage>
        <taxon>unclassified sequences</taxon>
        <taxon>metagenomes</taxon>
        <taxon>organismal metagenomes</taxon>
    </lineage>
</organism>
<proteinExistence type="predicted"/>